<evidence type="ECO:0000256" key="9">
    <source>
        <dbReference type="PROSITE-ProRule" id="PRU10141"/>
    </source>
</evidence>
<keyword evidence="2 12" id="KW-0723">Serine/threonine-protein kinase</keyword>
<dbReference type="GO" id="GO:0005524">
    <property type="term" value="F:ATP binding"/>
    <property type="evidence" value="ECO:0007669"/>
    <property type="project" value="UniProtKB-UniRule"/>
</dbReference>
<evidence type="ECO:0000313" key="12">
    <source>
        <dbReference type="EMBL" id="MCA9726941.1"/>
    </source>
</evidence>
<dbReference type="PROSITE" id="PS50011">
    <property type="entry name" value="PROTEIN_KINASE_DOM"/>
    <property type="match status" value="1"/>
</dbReference>
<evidence type="ECO:0000256" key="3">
    <source>
        <dbReference type="ARBA" id="ARBA00022679"/>
    </source>
</evidence>
<dbReference type="EMBL" id="JAGQHR010000086">
    <property type="protein sequence ID" value="MCA9726941.1"/>
    <property type="molecule type" value="Genomic_DNA"/>
</dbReference>
<organism evidence="12 13">
    <name type="scientific">Eiseniibacteriota bacterium</name>
    <dbReference type="NCBI Taxonomy" id="2212470"/>
    <lineage>
        <taxon>Bacteria</taxon>
        <taxon>Candidatus Eiseniibacteriota</taxon>
    </lineage>
</organism>
<dbReference type="PROSITE" id="PS00107">
    <property type="entry name" value="PROTEIN_KINASE_ATP"/>
    <property type="match status" value="1"/>
</dbReference>
<proteinExistence type="predicted"/>
<dbReference type="EC" id="2.7.11.1" evidence="1"/>
<reference evidence="12" key="1">
    <citation type="submission" date="2020-04" db="EMBL/GenBank/DDBJ databases">
        <authorList>
            <person name="Zhang T."/>
        </authorList>
    </citation>
    <scope>NUCLEOTIDE SEQUENCE</scope>
    <source>
        <strain evidence="12">HKST-UBA01</strain>
    </source>
</reference>
<feature type="region of interest" description="Disordered" evidence="10">
    <location>
        <begin position="291"/>
        <end position="344"/>
    </location>
</feature>
<comment type="catalytic activity">
    <reaction evidence="8">
        <text>L-seryl-[protein] + ATP = O-phospho-L-seryl-[protein] + ADP + H(+)</text>
        <dbReference type="Rhea" id="RHEA:17989"/>
        <dbReference type="Rhea" id="RHEA-COMP:9863"/>
        <dbReference type="Rhea" id="RHEA-COMP:11604"/>
        <dbReference type="ChEBI" id="CHEBI:15378"/>
        <dbReference type="ChEBI" id="CHEBI:29999"/>
        <dbReference type="ChEBI" id="CHEBI:30616"/>
        <dbReference type="ChEBI" id="CHEBI:83421"/>
        <dbReference type="ChEBI" id="CHEBI:456216"/>
        <dbReference type="EC" id="2.7.11.1"/>
    </reaction>
</comment>
<feature type="domain" description="Protein kinase" evidence="11">
    <location>
        <begin position="13"/>
        <end position="295"/>
    </location>
</feature>
<feature type="binding site" evidence="9">
    <location>
        <position position="42"/>
    </location>
    <ligand>
        <name>ATP</name>
        <dbReference type="ChEBI" id="CHEBI:30616"/>
    </ligand>
</feature>
<evidence type="ECO:0000256" key="7">
    <source>
        <dbReference type="ARBA" id="ARBA00047899"/>
    </source>
</evidence>
<evidence type="ECO:0000313" key="13">
    <source>
        <dbReference type="Proteomes" id="UP000697710"/>
    </source>
</evidence>
<sequence>MGRTLVGKTLGSYKILSLIGQGGMGEVYAAKDTRLDRTVALKVLPPGMAEVPERRARFEREAKAVAALNHPHIVTLHSVEEADGWHFITMELVQGQPLHRLVPDHGLSPERVFELAIPIVDAVAAAHRKGIAHRDLKPDNVMVTDEGRVKVLDFGLAKLLDPTDPAAGGEISGDTGTVGSPVTEEGRVLGTVAYMSPEQAEGKPSDHRSDIFSLGVLLYVLSTGRRPFTGTSNAAVLAAILRDTPKPVHEVNTDLPSGLGRIVRRCLEKDPDRRFQGADDLRLELEDVRREHASAGRSPNPGTGLSSRTATATPAGTTNHDPRSARGSTLRPSDDGSSDSFAGRTRRAGLPRLLVVFALVSVLVSSSFASSCWSSDSLAGSSRERSSSSSSACRSWSQRRGSRPVRMYPGRCRATRSDGRSRGRGRPSPFRTRRRESLPAARHRAVSALGSPGRKRSGADCWHSSAWAFSSVDTSSPAPRESDPRPPSSPRACSRTRVGSSSPTSSTRRTTHSSVRR</sequence>
<dbReference type="InterPro" id="IPR000719">
    <property type="entry name" value="Prot_kinase_dom"/>
</dbReference>
<evidence type="ECO:0000256" key="10">
    <source>
        <dbReference type="SAM" id="MobiDB-lite"/>
    </source>
</evidence>
<dbReference type="PROSITE" id="PS00108">
    <property type="entry name" value="PROTEIN_KINASE_ST"/>
    <property type="match status" value="1"/>
</dbReference>
<dbReference type="FunFam" id="3.30.200.20:FF:000035">
    <property type="entry name" value="Serine/threonine protein kinase Stk1"/>
    <property type="match status" value="1"/>
</dbReference>
<dbReference type="InterPro" id="IPR017441">
    <property type="entry name" value="Protein_kinase_ATP_BS"/>
</dbReference>
<dbReference type="CDD" id="cd14014">
    <property type="entry name" value="STKc_PknB_like"/>
    <property type="match status" value="1"/>
</dbReference>
<comment type="caution">
    <text evidence="12">The sequence shown here is derived from an EMBL/GenBank/DDBJ whole genome shotgun (WGS) entry which is preliminary data.</text>
</comment>
<evidence type="ECO:0000256" key="8">
    <source>
        <dbReference type="ARBA" id="ARBA00048679"/>
    </source>
</evidence>
<protein>
    <recommendedName>
        <fullName evidence="1">non-specific serine/threonine protein kinase</fullName>
        <ecNumber evidence="1">2.7.11.1</ecNumber>
    </recommendedName>
</protein>
<comment type="catalytic activity">
    <reaction evidence="7">
        <text>L-threonyl-[protein] + ATP = O-phospho-L-threonyl-[protein] + ADP + H(+)</text>
        <dbReference type="Rhea" id="RHEA:46608"/>
        <dbReference type="Rhea" id="RHEA-COMP:11060"/>
        <dbReference type="Rhea" id="RHEA-COMP:11605"/>
        <dbReference type="ChEBI" id="CHEBI:15378"/>
        <dbReference type="ChEBI" id="CHEBI:30013"/>
        <dbReference type="ChEBI" id="CHEBI:30616"/>
        <dbReference type="ChEBI" id="CHEBI:61977"/>
        <dbReference type="ChEBI" id="CHEBI:456216"/>
        <dbReference type="EC" id="2.7.11.1"/>
    </reaction>
</comment>
<dbReference type="PANTHER" id="PTHR43289">
    <property type="entry name" value="MITOGEN-ACTIVATED PROTEIN KINASE KINASE KINASE 20-RELATED"/>
    <property type="match status" value="1"/>
</dbReference>
<dbReference type="Gene3D" id="3.30.200.20">
    <property type="entry name" value="Phosphorylase Kinase, domain 1"/>
    <property type="match status" value="1"/>
</dbReference>
<feature type="compositionally biased region" description="Low complexity" evidence="10">
    <location>
        <begin position="372"/>
        <end position="399"/>
    </location>
</feature>
<name>A0A956RMY9_UNCEI</name>
<reference evidence="12" key="2">
    <citation type="journal article" date="2021" name="Microbiome">
        <title>Successional dynamics and alternative stable states in a saline activated sludge microbial community over 9 years.</title>
        <authorList>
            <person name="Wang Y."/>
            <person name="Ye J."/>
            <person name="Ju F."/>
            <person name="Liu L."/>
            <person name="Boyd J.A."/>
            <person name="Deng Y."/>
            <person name="Parks D.H."/>
            <person name="Jiang X."/>
            <person name="Yin X."/>
            <person name="Woodcroft B.J."/>
            <person name="Tyson G.W."/>
            <person name="Hugenholtz P."/>
            <person name="Polz M.F."/>
            <person name="Zhang T."/>
        </authorList>
    </citation>
    <scope>NUCLEOTIDE SEQUENCE</scope>
    <source>
        <strain evidence="12">HKST-UBA01</strain>
    </source>
</reference>
<keyword evidence="6 9" id="KW-0067">ATP-binding</keyword>
<evidence type="ECO:0000256" key="2">
    <source>
        <dbReference type="ARBA" id="ARBA00022527"/>
    </source>
</evidence>
<gene>
    <name evidence="12" type="ORF">KC729_04605</name>
</gene>
<evidence type="ECO:0000256" key="6">
    <source>
        <dbReference type="ARBA" id="ARBA00022840"/>
    </source>
</evidence>
<feature type="region of interest" description="Disordered" evidence="10">
    <location>
        <begin position="372"/>
        <end position="517"/>
    </location>
</feature>
<dbReference type="AlphaFoldDB" id="A0A956RMY9"/>
<keyword evidence="5 12" id="KW-0418">Kinase</keyword>
<dbReference type="FunFam" id="1.10.510.10:FF:000021">
    <property type="entry name" value="Serine/threonine protein kinase"/>
    <property type="match status" value="1"/>
</dbReference>
<evidence type="ECO:0000259" key="11">
    <source>
        <dbReference type="PROSITE" id="PS50011"/>
    </source>
</evidence>
<evidence type="ECO:0000256" key="5">
    <source>
        <dbReference type="ARBA" id="ARBA00022777"/>
    </source>
</evidence>
<dbReference type="SUPFAM" id="SSF56112">
    <property type="entry name" value="Protein kinase-like (PK-like)"/>
    <property type="match status" value="1"/>
</dbReference>
<dbReference type="PANTHER" id="PTHR43289:SF6">
    <property type="entry name" value="SERINE_THREONINE-PROTEIN KINASE NEKL-3"/>
    <property type="match status" value="1"/>
</dbReference>
<dbReference type="Gene3D" id="1.10.510.10">
    <property type="entry name" value="Transferase(Phosphotransferase) domain 1"/>
    <property type="match status" value="1"/>
</dbReference>
<feature type="compositionally biased region" description="Low complexity" evidence="10">
    <location>
        <begin position="490"/>
        <end position="508"/>
    </location>
</feature>
<dbReference type="GO" id="GO:0004674">
    <property type="term" value="F:protein serine/threonine kinase activity"/>
    <property type="evidence" value="ECO:0007669"/>
    <property type="project" value="UniProtKB-KW"/>
</dbReference>
<dbReference type="SMART" id="SM00220">
    <property type="entry name" value="S_TKc"/>
    <property type="match status" value="1"/>
</dbReference>
<dbReference type="Pfam" id="PF00069">
    <property type="entry name" value="Pkinase"/>
    <property type="match status" value="1"/>
</dbReference>
<keyword evidence="3" id="KW-0808">Transferase</keyword>
<evidence type="ECO:0000256" key="1">
    <source>
        <dbReference type="ARBA" id="ARBA00012513"/>
    </source>
</evidence>
<dbReference type="InterPro" id="IPR008271">
    <property type="entry name" value="Ser/Thr_kinase_AS"/>
</dbReference>
<feature type="compositionally biased region" description="Polar residues" evidence="10">
    <location>
        <begin position="300"/>
        <end position="319"/>
    </location>
</feature>
<keyword evidence="4 9" id="KW-0547">Nucleotide-binding</keyword>
<dbReference type="Proteomes" id="UP000697710">
    <property type="component" value="Unassembled WGS sequence"/>
</dbReference>
<dbReference type="InterPro" id="IPR011009">
    <property type="entry name" value="Kinase-like_dom_sf"/>
</dbReference>
<evidence type="ECO:0000256" key="4">
    <source>
        <dbReference type="ARBA" id="ARBA00022741"/>
    </source>
</evidence>
<accession>A0A956RMY9</accession>